<reference evidence="1" key="2">
    <citation type="submission" date="2013-05" db="EMBL/GenBank/DDBJ databases">
        <authorList>
            <person name="Carter J.-M."/>
            <person name="Baker S.C."/>
            <person name="Pink R."/>
            <person name="Carter D.R.F."/>
            <person name="Collins A."/>
            <person name="Tomlin J."/>
            <person name="Gibbs M."/>
            <person name="Breuker C.J."/>
        </authorList>
    </citation>
    <scope>NUCLEOTIDE SEQUENCE</scope>
    <source>
        <tissue evidence="1">Ovary</tissue>
    </source>
</reference>
<name>S4PS81_9NEOP</name>
<proteinExistence type="predicted"/>
<organism evidence="1">
    <name type="scientific">Pararge aegeria</name>
    <name type="common">speckled wood butterfly</name>
    <dbReference type="NCBI Taxonomy" id="116150"/>
    <lineage>
        <taxon>Eukaryota</taxon>
        <taxon>Metazoa</taxon>
        <taxon>Ecdysozoa</taxon>
        <taxon>Arthropoda</taxon>
        <taxon>Hexapoda</taxon>
        <taxon>Insecta</taxon>
        <taxon>Pterygota</taxon>
        <taxon>Neoptera</taxon>
        <taxon>Endopterygota</taxon>
        <taxon>Lepidoptera</taxon>
        <taxon>Glossata</taxon>
        <taxon>Ditrysia</taxon>
        <taxon>Papilionoidea</taxon>
        <taxon>Nymphalidae</taxon>
        <taxon>Satyrinae</taxon>
        <taxon>Satyrini</taxon>
        <taxon>Parargina</taxon>
        <taxon>Pararge</taxon>
    </lineage>
</organism>
<dbReference type="AlphaFoldDB" id="S4PS81"/>
<protein>
    <submittedName>
        <fullName evidence="1">Uncharacterized protein</fullName>
    </submittedName>
</protein>
<dbReference type="EMBL" id="GAIX01014083">
    <property type="protein sequence ID" value="JAA78477.1"/>
    <property type="molecule type" value="Transcribed_RNA"/>
</dbReference>
<evidence type="ECO:0000313" key="1">
    <source>
        <dbReference type="EMBL" id="JAA78477.1"/>
    </source>
</evidence>
<accession>S4PS81</accession>
<sequence>MNYANTHLNSATKPVFIVEEFRAGTKRDRFTTVSIFIQLSVSVILTELTVRRGKSHRTSYRVLQDLEIQHHAELLRKMFKRLLR</sequence>
<reference evidence="1" key="1">
    <citation type="journal article" date="2013" name="BMC Genomics">
        <title>Unscrambling butterfly oogenesis.</title>
        <authorList>
            <person name="Carter J.M."/>
            <person name="Baker S.C."/>
            <person name="Pink R."/>
            <person name="Carter D.R."/>
            <person name="Collins A."/>
            <person name="Tomlin J."/>
            <person name="Gibbs M."/>
            <person name="Breuker C.J."/>
        </authorList>
    </citation>
    <scope>NUCLEOTIDE SEQUENCE</scope>
    <source>
        <tissue evidence="1">Ovary</tissue>
    </source>
</reference>